<dbReference type="SUPFAM" id="SSF55781">
    <property type="entry name" value="GAF domain-like"/>
    <property type="match status" value="1"/>
</dbReference>
<comment type="caution">
    <text evidence="6">The sequence shown here is derived from an EMBL/GenBank/DDBJ whole genome shotgun (WGS) entry which is preliminary data.</text>
</comment>
<dbReference type="Gene3D" id="1.10.10.10">
    <property type="entry name" value="Winged helix-like DNA-binding domain superfamily/Winged helix DNA-binding domain"/>
    <property type="match status" value="1"/>
</dbReference>
<dbReference type="Gene3D" id="3.30.450.40">
    <property type="match status" value="1"/>
</dbReference>
<dbReference type="RefSeq" id="WP_101685590.1">
    <property type="nucleotide sequence ID" value="NZ_PJRP01000029.1"/>
</dbReference>
<organism evidence="6 7">
    <name type="scientific">Cupriavidus pauculus</name>
    <dbReference type="NCBI Taxonomy" id="82633"/>
    <lineage>
        <taxon>Bacteria</taxon>
        <taxon>Pseudomonadati</taxon>
        <taxon>Pseudomonadota</taxon>
        <taxon>Betaproteobacteria</taxon>
        <taxon>Burkholderiales</taxon>
        <taxon>Burkholderiaceae</taxon>
        <taxon>Cupriavidus</taxon>
    </lineage>
</organism>
<protein>
    <submittedName>
        <fullName evidence="6">IclR family transcriptional regulator</fullName>
    </submittedName>
</protein>
<dbReference type="GO" id="GO:0045892">
    <property type="term" value="P:negative regulation of DNA-templated transcription"/>
    <property type="evidence" value="ECO:0007669"/>
    <property type="project" value="TreeGrafter"/>
</dbReference>
<reference evidence="6 7" key="1">
    <citation type="submission" date="2017-12" db="EMBL/GenBank/DDBJ databases">
        <title>Genome sequence of the active heterotrophic nitrifier-denitrifier, Cupriavidus pauculus UM1.</title>
        <authorList>
            <person name="Putonti C."/>
            <person name="Castignetti D."/>
        </authorList>
    </citation>
    <scope>NUCLEOTIDE SEQUENCE [LARGE SCALE GENOMIC DNA]</scope>
    <source>
        <strain evidence="6 7">UM1</strain>
    </source>
</reference>
<dbReference type="EMBL" id="PJRP01000029">
    <property type="protein sequence ID" value="PLP96380.1"/>
    <property type="molecule type" value="Genomic_DNA"/>
</dbReference>
<dbReference type="SUPFAM" id="SSF46785">
    <property type="entry name" value="Winged helix' DNA-binding domain"/>
    <property type="match status" value="1"/>
</dbReference>
<evidence type="ECO:0000259" key="4">
    <source>
        <dbReference type="PROSITE" id="PS51077"/>
    </source>
</evidence>
<dbReference type="PROSITE" id="PS51078">
    <property type="entry name" value="ICLR_ED"/>
    <property type="match status" value="1"/>
</dbReference>
<keyword evidence="3" id="KW-0804">Transcription</keyword>
<dbReference type="InterPro" id="IPR036390">
    <property type="entry name" value="WH_DNA-bd_sf"/>
</dbReference>
<name>A0A2N5C2F1_9BURK</name>
<sequence length="276" mass="30086">MPRSDAKATEPVTDAVTEDAIETPRKEELLDSLTKGLALLRLFAGGTDRLTMQDVAEQLDVTRAAARRLLLTLAHNGYVAQQGRQFVLTPKVMDLGYAYFASMNLPQLARPYLQALCAEAGESCSIGMLDHESVVLVAREEPNQLLRVDMAIGRRMPAYAHSLGRVLLAGLDDDALAAYLDRAELRKLTPFTISSRPALARKLEEVRADGYCTLVSELVDGFAGISVPLTDQTGKVVAGLGLSMVLGSRDQAYLEQHYLPPLRHAAAQIETILKAR</sequence>
<dbReference type="PROSITE" id="PS51077">
    <property type="entry name" value="HTH_ICLR"/>
    <property type="match status" value="1"/>
</dbReference>
<evidence type="ECO:0000256" key="2">
    <source>
        <dbReference type="ARBA" id="ARBA00023125"/>
    </source>
</evidence>
<dbReference type="PANTHER" id="PTHR30136">
    <property type="entry name" value="HELIX-TURN-HELIX TRANSCRIPTIONAL REGULATOR, ICLR FAMILY"/>
    <property type="match status" value="1"/>
</dbReference>
<evidence type="ECO:0000256" key="1">
    <source>
        <dbReference type="ARBA" id="ARBA00023015"/>
    </source>
</evidence>
<dbReference type="AlphaFoldDB" id="A0A2N5C2F1"/>
<accession>A0A2N5C2F1</accession>
<dbReference type="InterPro" id="IPR029016">
    <property type="entry name" value="GAF-like_dom_sf"/>
</dbReference>
<dbReference type="OrthoDB" id="8960000at2"/>
<dbReference type="Pfam" id="PF01614">
    <property type="entry name" value="IclR_C"/>
    <property type="match status" value="1"/>
</dbReference>
<dbReference type="Proteomes" id="UP000234341">
    <property type="component" value="Unassembled WGS sequence"/>
</dbReference>
<feature type="domain" description="HTH iclR-type" evidence="4">
    <location>
        <begin position="30"/>
        <end position="90"/>
    </location>
</feature>
<dbReference type="STRING" id="82633.GCA_000974605_01638"/>
<evidence type="ECO:0000256" key="3">
    <source>
        <dbReference type="ARBA" id="ARBA00023163"/>
    </source>
</evidence>
<evidence type="ECO:0000313" key="7">
    <source>
        <dbReference type="Proteomes" id="UP000234341"/>
    </source>
</evidence>
<evidence type="ECO:0000313" key="6">
    <source>
        <dbReference type="EMBL" id="PLP96380.1"/>
    </source>
</evidence>
<proteinExistence type="predicted"/>
<feature type="domain" description="IclR-ED" evidence="5">
    <location>
        <begin position="91"/>
        <end position="275"/>
    </location>
</feature>
<dbReference type="GO" id="GO:0003677">
    <property type="term" value="F:DNA binding"/>
    <property type="evidence" value="ECO:0007669"/>
    <property type="project" value="UniProtKB-KW"/>
</dbReference>
<evidence type="ECO:0000259" key="5">
    <source>
        <dbReference type="PROSITE" id="PS51078"/>
    </source>
</evidence>
<gene>
    <name evidence="6" type="ORF">CYJ10_32710</name>
</gene>
<dbReference type="SMART" id="SM00346">
    <property type="entry name" value="HTH_ICLR"/>
    <property type="match status" value="1"/>
</dbReference>
<keyword evidence="1" id="KW-0805">Transcription regulation</keyword>
<keyword evidence="2" id="KW-0238">DNA-binding</keyword>
<dbReference type="InterPro" id="IPR014757">
    <property type="entry name" value="Tscrpt_reg_IclR_C"/>
</dbReference>
<dbReference type="InterPro" id="IPR050707">
    <property type="entry name" value="HTH_MetabolicPath_Reg"/>
</dbReference>
<dbReference type="GO" id="GO:0003700">
    <property type="term" value="F:DNA-binding transcription factor activity"/>
    <property type="evidence" value="ECO:0007669"/>
    <property type="project" value="TreeGrafter"/>
</dbReference>
<dbReference type="PANTHER" id="PTHR30136:SF34">
    <property type="entry name" value="TRANSCRIPTIONAL REGULATOR"/>
    <property type="match status" value="1"/>
</dbReference>
<dbReference type="InterPro" id="IPR036388">
    <property type="entry name" value="WH-like_DNA-bd_sf"/>
</dbReference>
<dbReference type="InterPro" id="IPR005471">
    <property type="entry name" value="Tscrpt_reg_IclR_N"/>
</dbReference>
<dbReference type="Pfam" id="PF09339">
    <property type="entry name" value="HTH_IclR"/>
    <property type="match status" value="1"/>
</dbReference>